<dbReference type="GO" id="GO:0019905">
    <property type="term" value="F:syntaxin binding"/>
    <property type="evidence" value="ECO:0007669"/>
    <property type="project" value="InterPro"/>
</dbReference>
<dbReference type="EMBL" id="CAJZBQ010000044">
    <property type="protein sequence ID" value="CAG9327898.1"/>
    <property type="molecule type" value="Genomic_DNA"/>
</dbReference>
<keyword evidence="2" id="KW-0175">Coiled coil</keyword>
<evidence type="ECO:0000256" key="2">
    <source>
        <dbReference type="SAM" id="Coils"/>
    </source>
</evidence>
<sequence>MRPNLVSIEDQRKFKKLQKKAQTDIKKLADGYQDPEQRIKVLGERLLKEIQEAGKWEIELLASRENLEIETEENERIKNDLQKEKQLRKKLENFCHELQAQNRQIIDESRKIAEEEKQKRISLSQNFQISITEISQKLEQNNQERVQLLQYHELLREKLKELIEHVEKQDEKFKGELETKTKMLEEYKSQLEAPPTEEENEMRKQLEEYKARFEEFQESLVNSNEQFGNFKKDMDGKAKQLRQIQKDSQEVKKRLIESEETFQSMQREVQEHEKAKAAMLKDITKLETLKSTLESGA</sequence>
<comment type="caution">
    <text evidence="3">The sequence shown here is derived from an EMBL/GenBank/DDBJ whole genome shotgun (WGS) entry which is preliminary data.</text>
</comment>
<dbReference type="AlphaFoldDB" id="A0AAU9JKX2"/>
<evidence type="ECO:0000256" key="1">
    <source>
        <dbReference type="ARBA" id="ARBA00009550"/>
    </source>
</evidence>
<dbReference type="InterPro" id="IPR026183">
    <property type="entry name" value="Taxilin_fam"/>
</dbReference>
<evidence type="ECO:0000313" key="4">
    <source>
        <dbReference type="Proteomes" id="UP001162131"/>
    </source>
</evidence>
<accession>A0AAU9JKX2</accession>
<dbReference type="Proteomes" id="UP001162131">
    <property type="component" value="Unassembled WGS sequence"/>
</dbReference>
<evidence type="ECO:0000313" key="3">
    <source>
        <dbReference type="EMBL" id="CAG9327898.1"/>
    </source>
</evidence>
<dbReference type="PANTHER" id="PTHR16127">
    <property type="entry name" value="TAXILIN"/>
    <property type="match status" value="1"/>
</dbReference>
<gene>
    <name evidence="3" type="ORF">BSTOLATCC_MIC44518</name>
</gene>
<comment type="similarity">
    <text evidence="1">Belongs to the taxilin family.</text>
</comment>
<name>A0AAU9JKX2_9CILI</name>
<dbReference type="Pfam" id="PF09728">
    <property type="entry name" value="Taxilin"/>
    <property type="match status" value="1"/>
</dbReference>
<dbReference type="PANTHER" id="PTHR16127:SF13">
    <property type="entry name" value="GH01188P"/>
    <property type="match status" value="1"/>
</dbReference>
<reference evidence="3" key="1">
    <citation type="submission" date="2021-09" db="EMBL/GenBank/DDBJ databases">
        <authorList>
            <consortium name="AG Swart"/>
            <person name="Singh M."/>
            <person name="Singh A."/>
            <person name="Seah K."/>
            <person name="Emmerich C."/>
        </authorList>
    </citation>
    <scope>NUCLEOTIDE SEQUENCE</scope>
    <source>
        <strain evidence="3">ATCC30299</strain>
    </source>
</reference>
<protein>
    <submittedName>
        <fullName evidence="3">Uncharacterized protein</fullName>
    </submittedName>
</protein>
<organism evidence="3 4">
    <name type="scientific">Blepharisma stoltei</name>
    <dbReference type="NCBI Taxonomy" id="1481888"/>
    <lineage>
        <taxon>Eukaryota</taxon>
        <taxon>Sar</taxon>
        <taxon>Alveolata</taxon>
        <taxon>Ciliophora</taxon>
        <taxon>Postciliodesmatophora</taxon>
        <taxon>Heterotrichea</taxon>
        <taxon>Heterotrichida</taxon>
        <taxon>Blepharismidae</taxon>
        <taxon>Blepharisma</taxon>
    </lineage>
</organism>
<proteinExistence type="inferred from homology"/>
<keyword evidence="4" id="KW-1185">Reference proteome</keyword>
<feature type="coiled-coil region" evidence="2">
    <location>
        <begin position="60"/>
        <end position="118"/>
    </location>
</feature>
<feature type="coiled-coil region" evidence="2">
    <location>
        <begin position="149"/>
        <end position="289"/>
    </location>
</feature>